<organism evidence="7 8">
    <name type="scientific">Westerdykella ornata</name>
    <dbReference type="NCBI Taxonomy" id="318751"/>
    <lineage>
        <taxon>Eukaryota</taxon>
        <taxon>Fungi</taxon>
        <taxon>Dikarya</taxon>
        <taxon>Ascomycota</taxon>
        <taxon>Pezizomycotina</taxon>
        <taxon>Dothideomycetes</taxon>
        <taxon>Pleosporomycetidae</taxon>
        <taxon>Pleosporales</taxon>
        <taxon>Sporormiaceae</taxon>
        <taxon>Westerdykella</taxon>
    </lineage>
</organism>
<evidence type="ECO:0000256" key="5">
    <source>
        <dbReference type="SAM" id="MobiDB-lite"/>
    </source>
</evidence>
<feature type="region of interest" description="Disordered" evidence="5">
    <location>
        <begin position="1"/>
        <end position="24"/>
    </location>
</feature>
<dbReference type="AlphaFoldDB" id="A0A6A6JUS9"/>
<dbReference type="OrthoDB" id="3687216at2759"/>
<feature type="domain" description="RING-type" evidence="6">
    <location>
        <begin position="237"/>
        <end position="283"/>
    </location>
</feature>
<gene>
    <name evidence="7" type="ORF">EI97DRAFT_438958</name>
</gene>
<evidence type="ECO:0000256" key="1">
    <source>
        <dbReference type="ARBA" id="ARBA00022723"/>
    </source>
</evidence>
<name>A0A6A6JUS9_WESOR</name>
<dbReference type="SUPFAM" id="SSF57850">
    <property type="entry name" value="RING/U-box"/>
    <property type="match status" value="1"/>
</dbReference>
<keyword evidence="8" id="KW-1185">Reference proteome</keyword>
<evidence type="ECO:0000259" key="6">
    <source>
        <dbReference type="PROSITE" id="PS50089"/>
    </source>
</evidence>
<dbReference type="GO" id="GO:0016567">
    <property type="term" value="P:protein ubiquitination"/>
    <property type="evidence" value="ECO:0007669"/>
    <property type="project" value="TreeGrafter"/>
</dbReference>
<dbReference type="GeneID" id="54552706"/>
<dbReference type="InterPro" id="IPR001841">
    <property type="entry name" value="Znf_RING"/>
</dbReference>
<keyword evidence="2 4" id="KW-0863">Zinc-finger</keyword>
<sequence length="396" mass="45311">MPFRRLPRLNSAAMTDHSDNMSDHSVDMNEGYFRETMNLIFPGIDPAWDPDLEELIGFLLQSGDTARIGSYPVDLEEIATELRSEDESEWTLDERVVIYVVDNLKHIKRLLQARLDRVSLDYDDIISDSNLTDSIISIRAQVLEELLVAAACCARHGAMGDRRVARDEYAQHASSAASLKERIDENIEALEERLFYREFSPEEVYEDPTELVNAGSDIQVTDISTRVSSAEAKDQSCPVCQGDFEDASEVPVRLRCGHVMGAECLNLWVNSTQVNHNTCTLCRAELCHPRPGQRRYEQMRPQLVRSFWRVHAYKPEDTYMIIWRDAIDTFPSPMTIISCCECNDVIAYRIESSLRECKTSAWLFEICLRLALQMQRFTNSDMKCMGHTCPEPALYK</sequence>
<dbReference type="PANTHER" id="PTHR45969:SF55">
    <property type="entry name" value="OS07G0686300 PROTEIN"/>
    <property type="match status" value="1"/>
</dbReference>
<evidence type="ECO:0000256" key="4">
    <source>
        <dbReference type="PROSITE-ProRule" id="PRU00175"/>
    </source>
</evidence>
<dbReference type="EMBL" id="ML986485">
    <property type="protein sequence ID" value="KAF2279853.1"/>
    <property type="molecule type" value="Genomic_DNA"/>
</dbReference>
<dbReference type="GO" id="GO:0061630">
    <property type="term" value="F:ubiquitin protein ligase activity"/>
    <property type="evidence" value="ECO:0007669"/>
    <property type="project" value="TreeGrafter"/>
</dbReference>
<evidence type="ECO:0000313" key="8">
    <source>
        <dbReference type="Proteomes" id="UP000800097"/>
    </source>
</evidence>
<dbReference type="GO" id="GO:0008270">
    <property type="term" value="F:zinc ion binding"/>
    <property type="evidence" value="ECO:0007669"/>
    <property type="project" value="UniProtKB-KW"/>
</dbReference>
<proteinExistence type="predicted"/>
<dbReference type="PROSITE" id="PS50089">
    <property type="entry name" value="ZF_RING_2"/>
    <property type="match status" value="1"/>
</dbReference>
<dbReference type="InterPro" id="IPR013083">
    <property type="entry name" value="Znf_RING/FYVE/PHD"/>
</dbReference>
<accession>A0A6A6JUS9</accession>
<dbReference type="RefSeq" id="XP_033657392.1">
    <property type="nucleotide sequence ID" value="XM_033799531.1"/>
</dbReference>
<dbReference type="PANTHER" id="PTHR45969">
    <property type="entry name" value="RING ZINC FINGER PROTEIN-RELATED"/>
    <property type="match status" value="1"/>
</dbReference>
<evidence type="ECO:0000256" key="2">
    <source>
        <dbReference type="ARBA" id="ARBA00022771"/>
    </source>
</evidence>
<dbReference type="Gene3D" id="3.30.40.10">
    <property type="entry name" value="Zinc/RING finger domain, C3HC4 (zinc finger)"/>
    <property type="match status" value="1"/>
</dbReference>
<evidence type="ECO:0000256" key="3">
    <source>
        <dbReference type="ARBA" id="ARBA00022833"/>
    </source>
</evidence>
<keyword evidence="3" id="KW-0862">Zinc</keyword>
<protein>
    <recommendedName>
        <fullName evidence="6">RING-type domain-containing protein</fullName>
    </recommendedName>
</protein>
<evidence type="ECO:0000313" key="7">
    <source>
        <dbReference type="EMBL" id="KAF2279853.1"/>
    </source>
</evidence>
<keyword evidence="1" id="KW-0479">Metal-binding</keyword>
<reference evidence="7" key="1">
    <citation type="journal article" date="2020" name="Stud. Mycol.">
        <title>101 Dothideomycetes genomes: a test case for predicting lifestyles and emergence of pathogens.</title>
        <authorList>
            <person name="Haridas S."/>
            <person name="Albert R."/>
            <person name="Binder M."/>
            <person name="Bloem J."/>
            <person name="Labutti K."/>
            <person name="Salamov A."/>
            <person name="Andreopoulos B."/>
            <person name="Baker S."/>
            <person name="Barry K."/>
            <person name="Bills G."/>
            <person name="Bluhm B."/>
            <person name="Cannon C."/>
            <person name="Castanera R."/>
            <person name="Culley D."/>
            <person name="Daum C."/>
            <person name="Ezra D."/>
            <person name="Gonzalez J."/>
            <person name="Henrissat B."/>
            <person name="Kuo A."/>
            <person name="Liang C."/>
            <person name="Lipzen A."/>
            <person name="Lutzoni F."/>
            <person name="Magnuson J."/>
            <person name="Mondo S."/>
            <person name="Nolan M."/>
            <person name="Ohm R."/>
            <person name="Pangilinan J."/>
            <person name="Park H.-J."/>
            <person name="Ramirez L."/>
            <person name="Alfaro M."/>
            <person name="Sun H."/>
            <person name="Tritt A."/>
            <person name="Yoshinaga Y."/>
            <person name="Zwiers L.-H."/>
            <person name="Turgeon B."/>
            <person name="Goodwin S."/>
            <person name="Spatafora J."/>
            <person name="Crous P."/>
            <person name="Grigoriev I."/>
        </authorList>
    </citation>
    <scope>NUCLEOTIDE SEQUENCE</scope>
    <source>
        <strain evidence="7">CBS 379.55</strain>
    </source>
</reference>
<dbReference type="Pfam" id="PF13639">
    <property type="entry name" value="zf-RING_2"/>
    <property type="match status" value="1"/>
</dbReference>
<dbReference type="Proteomes" id="UP000800097">
    <property type="component" value="Unassembled WGS sequence"/>
</dbReference>